<feature type="compositionally biased region" description="Basic and acidic residues" evidence="1">
    <location>
        <begin position="45"/>
        <end position="67"/>
    </location>
</feature>
<accession>A0A6J4HAM9</accession>
<reference evidence="2" key="1">
    <citation type="submission" date="2020-02" db="EMBL/GenBank/DDBJ databases">
        <authorList>
            <person name="Meier V. D."/>
        </authorList>
    </citation>
    <scope>NUCLEOTIDE SEQUENCE</scope>
    <source>
        <strain evidence="2">AVDCRST_MAG93</strain>
    </source>
</reference>
<feature type="non-terminal residue" evidence="2">
    <location>
        <position position="1"/>
    </location>
</feature>
<evidence type="ECO:0000313" key="2">
    <source>
        <dbReference type="EMBL" id="CAA9216944.1"/>
    </source>
</evidence>
<evidence type="ECO:0000256" key="1">
    <source>
        <dbReference type="SAM" id="MobiDB-lite"/>
    </source>
</evidence>
<feature type="non-terminal residue" evidence="2">
    <location>
        <position position="153"/>
    </location>
</feature>
<sequence length="153" mass="16873">APLESGEGPLRRVAADVRRECPGAALRHRRRHQGDEGAGGRAHSQRLERRRTQDAPDGRRLLRDEVRRQRHLRSPAPGGPGGRHPRDDSRARRGGHGADRPHHRRGGARGAEGAEHGAAAARGHRQRRSLRRRPAAAGERQRDPDPPDAADQL</sequence>
<feature type="compositionally biased region" description="Basic and acidic residues" evidence="1">
    <location>
        <begin position="84"/>
        <end position="100"/>
    </location>
</feature>
<organism evidence="2">
    <name type="scientific">uncultured Chloroflexia bacterium</name>
    <dbReference type="NCBI Taxonomy" id="1672391"/>
    <lineage>
        <taxon>Bacteria</taxon>
        <taxon>Bacillati</taxon>
        <taxon>Chloroflexota</taxon>
        <taxon>Chloroflexia</taxon>
        <taxon>environmental samples</taxon>
    </lineage>
</organism>
<dbReference type="AlphaFoldDB" id="A0A6J4HAM9"/>
<name>A0A6J4HAM9_9CHLR</name>
<feature type="region of interest" description="Disordered" evidence="1">
    <location>
        <begin position="1"/>
        <end position="153"/>
    </location>
</feature>
<gene>
    <name evidence="2" type="ORF">AVDCRST_MAG93-274</name>
</gene>
<feature type="compositionally biased region" description="Basic and acidic residues" evidence="1">
    <location>
        <begin position="9"/>
        <end position="21"/>
    </location>
</feature>
<feature type="compositionally biased region" description="Basic residues" evidence="1">
    <location>
        <begin position="122"/>
        <end position="134"/>
    </location>
</feature>
<dbReference type="EMBL" id="CADCTR010000087">
    <property type="protein sequence ID" value="CAA9216944.1"/>
    <property type="molecule type" value="Genomic_DNA"/>
</dbReference>
<proteinExistence type="predicted"/>
<protein>
    <submittedName>
        <fullName evidence="2">Short-chain dehydrogenase/reductase SDR</fullName>
    </submittedName>
</protein>